<protein>
    <submittedName>
        <fullName evidence="1">Thioredoxin</fullName>
    </submittedName>
</protein>
<sequence>MNQFKQLLIQCLATVVLILFLAAAANGFLDFGKKLFPSYDSQPLSAKIFSDATISENVNLVFYKRGCPFCKAGKSAIFKAAENSPYSTFYVDVESDIGQALVQKYSVKKAATVVAVRAGQTKKFLYAGKEKGNYKANVENIEEAFK</sequence>
<dbReference type="Gene3D" id="3.40.30.10">
    <property type="entry name" value="Glutaredoxin"/>
    <property type="match status" value="1"/>
</dbReference>
<accession>A0A3P1S3C1</accession>
<dbReference type="Proteomes" id="UP000277597">
    <property type="component" value="Unassembled WGS sequence"/>
</dbReference>
<evidence type="ECO:0000313" key="1">
    <source>
        <dbReference type="EMBL" id="RRC91758.1"/>
    </source>
</evidence>
<reference evidence="1 2" key="1">
    <citation type="submission" date="2018-11" db="EMBL/GenBank/DDBJ databases">
        <title>Genomes From Bacteria Associated with the Canine Oral Cavity: a Test Case for Automated Genome-Based Taxonomic Assignment.</title>
        <authorList>
            <person name="Coil D.A."/>
            <person name="Jospin G."/>
            <person name="Darling A.E."/>
            <person name="Wallis C."/>
            <person name="Davis I.J."/>
            <person name="Harris S."/>
            <person name="Eisen J.A."/>
            <person name="Holcombe L.J."/>
            <person name="O'Flynn C."/>
        </authorList>
    </citation>
    <scope>NUCLEOTIDE SEQUENCE [LARGE SCALE GENOMIC DNA]</scope>
    <source>
        <strain evidence="1 2">OH953</strain>
    </source>
</reference>
<organism evidence="1 2">
    <name type="scientific">Streptococcus sanguinis</name>
    <dbReference type="NCBI Taxonomy" id="1305"/>
    <lineage>
        <taxon>Bacteria</taxon>
        <taxon>Bacillati</taxon>
        <taxon>Bacillota</taxon>
        <taxon>Bacilli</taxon>
        <taxon>Lactobacillales</taxon>
        <taxon>Streptococcaceae</taxon>
        <taxon>Streptococcus</taxon>
    </lineage>
</organism>
<gene>
    <name evidence="1" type="ORF">EII39_07150</name>
</gene>
<dbReference type="EMBL" id="RQZI01000007">
    <property type="protein sequence ID" value="RRC91758.1"/>
    <property type="molecule type" value="Genomic_DNA"/>
</dbReference>
<dbReference type="RefSeq" id="WP_124765418.1">
    <property type="nucleotide sequence ID" value="NZ_RQZI01000007.1"/>
</dbReference>
<dbReference type="InterPro" id="IPR036249">
    <property type="entry name" value="Thioredoxin-like_sf"/>
</dbReference>
<dbReference type="SUPFAM" id="SSF52833">
    <property type="entry name" value="Thioredoxin-like"/>
    <property type="match status" value="1"/>
</dbReference>
<comment type="caution">
    <text evidence="1">The sequence shown here is derived from an EMBL/GenBank/DDBJ whole genome shotgun (WGS) entry which is preliminary data.</text>
</comment>
<proteinExistence type="predicted"/>
<dbReference type="PROSITE" id="PS51354">
    <property type="entry name" value="GLUTAREDOXIN_2"/>
    <property type="match status" value="1"/>
</dbReference>
<dbReference type="AlphaFoldDB" id="A0A3P1S3C1"/>
<name>A0A3P1S3C1_STRSA</name>
<evidence type="ECO:0000313" key="2">
    <source>
        <dbReference type="Proteomes" id="UP000277597"/>
    </source>
</evidence>